<sequence>MEFDLRYAVPLGFYHAVLNFGISGSFIFPWGRGFLNTSSYLSERFFLGGNSSLICTLRGPTSILGFNARSLGPAEPSRQERGNSNNESSYASTGMDFIGGDLAATAFADLSFDLSLWVFREPGIHGHAFAVLEA</sequence>
<evidence type="ECO:0000256" key="1">
    <source>
        <dbReference type="SAM" id="Phobius"/>
    </source>
</evidence>
<organism evidence="2 3">
    <name type="scientific">Forsythia ovata</name>
    <dbReference type="NCBI Taxonomy" id="205694"/>
    <lineage>
        <taxon>Eukaryota</taxon>
        <taxon>Viridiplantae</taxon>
        <taxon>Streptophyta</taxon>
        <taxon>Embryophyta</taxon>
        <taxon>Tracheophyta</taxon>
        <taxon>Spermatophyta</taxon>
        <taxon>Magnoliopsida</taxon>
        <taxon>eudicotyledons</taxon>
        <taxon>Gunneridae</taxon>
        <taxon>Pentapetalae</taxon>
        <taxon>asterids</taxon>
        <taxon>lamiids</taxon>
        <taxon>Lamiales</taxon>
        <taxon>Oleaceae</taxon>
        <taxon>Forsythieae</taxon>
        <taxon>Forsythia</taxon>
    </lineage>
</organism>
<reference evidence="3" key="1">
    <citation type="submission" date="2024-07" db="EMBL/GenBank/DDBJ databases">
        <title>Two chromosome-level genome assemblies of Korean endemic species Abeliophyllum distichum and Forsythia ovata (Oleaceae).</title>
        <authorList>
            <person name="Jang H."/>
        </authorList>
    </citation>
    <scope>NUCLEOTIDE SEQUENCE [LARGE SCALE GENOMIC DNA]</scope>
</reference>
<keyword evidence="1" id="KW-0812">Transmembrane</keyword>
<evidence type="ECO:0000313" key="2">
    <source>
        <dbReference type="EMBL" id="KAL2522338.1"/>
    </source>
</evidence>
<dbReference type="Gene3D" id="2.40.160.50">
    <property type="entry name" value="membrane protein fhac: a member of the omp85/tpsb transporter family"/>
    <property type="match status" value="1"/>
</dbReference>
<keyword evidence="3" id="KW-1185">Reference proteome</keyword>
<proteinExistence type="predicted"/>
<keyword evidence="1" id="KW-0472">Membrane</keyword>
<comment type="caution">
    <text evidence="2">The sequence shown here is derived from an EMBL/GenBank/DDBJ whole genome shotgun (WGS) entry which is preliminary data.</text>
</comment>
<accession>A0ABD1UC56</accession>
<protein>
    <submittedName>
        <fullName evidence="2">Outer membrane OMP85 family protein</fullName>
    </submittedName>
</protein>
<dbReference type="AlphaFoldDB" id="A0ABD1UC56"/>
<keyword evidence="1" id="KW-1133">Transmembrane helix</keyword>
<dbReference type="EMBL" id="JBFOLJ010000007">
    <property type="protein sequence ID" value="KAL2522338.1"/>
    <property type="molecule type" value="Genomic_DNA"/>
</dbReference>
<dbReference type="Proteomes" id="UP001604277">
    <property type="component" value="Unassembled WGS sequence"/>
</dbReference>
<feature type="transmembrane region" description="Helical" evidence="1">
    <location>
        <begin position="12"/>
        <end position="31"/>
    </location>
</feature>
<evidence type="ECO:0000313" key="3">
    <source>
        <dbReference type="Proteomes" id="UP001604277"/>
    </source>
</evidence>
<name>A0ABD1UC56_9LAMI</name>
<gene>
    <name evidence="2" type="ORF">Fot_26261</name>
</gene>